<gene>
    <name evidence="4" type="ORF">DN745_05155</name>
</gene>
<dbReference type="AlphaFoldDB" id="A0A2Z4FIB9"/>
<dbReference type="InterPro" id="IPR001647">
    <property type="entry name" value="HTH_TetR"/>
</dbReference>
<protein>
    <submittedName>
        <fullName evidence="4">Uncharacterized protein</fullName>
    </submittedName>
</protein>
<dbReference type="GO" id="GO:0003700">
    <property type="term" value="F:DNA-binding transcription factor activity"/>
    <property type="evidence" value="ECO:0007669"/>
    <property type="project" value="TreeGrafter"/>
</dbReference>
<dbReference type="PROSITE" id="PS50977">
    <property type="entry name" value="HTH_TETR_2"/>
    <property type="match status" value="1"/>
</dbReference>
<dbReference type="InterPro" id="IPR036271">
    <property type="entry name" value="Tet_transcr_reg_TetR-rel_C_sf"/>
</dbReference>
<keyword evidence="3" id="KW-0804">Transcription</keyword>
<dbReference type="Gene3D" id="1.10.357.10">
    <property type="entry name" value="Tetracycline Repressor, domain 2"/>
    <property type="match status" value="1"/>
</dbReference>
<dbReference type="InterPro" id="IPR009057">
    <property type="entry name" value="Homeodomain-like_sf"/>
</dbReference>
<evidence type="ECO:0000256" key="3">
    <source>
        <dbReference type="ARBA" id="ARBA00023163"/>
    </source>
</evidence>
<dbReference type="Proteomes" id="UP000249799">
    <property type="component" value="Chromosome"/>
</dbReference>
<evidence type="ECO:0000256" key="2">
    <source>
        <dbReference type="ARBA" id="ARBA00023125"/>
    </source>
</evidence>
<dbReference type="RefSeq" id="WP_111332743.1">
    <property type="nucleotide sequence ID" value="NZ_CP030032.1"/>
</dbReference>
<organism evidence="4 5">
    <name type="scientific">Bradymonas sediminis</name>
    <dbReference type="NCBI Taxonomy" id="1548548"/>
    <lineage>
        <taxon>Bacteria</taxon>
        <taxon>Deltaproteobacteria</taxon>
        <taxon>Bradymonadales</taxon>
        <taxon>Bradymonadaceae</taxon>
        <taxon>Bradymonas</taxon>
    </lineage>
</organism>
<dbReference type="SUPFAM" id="SSF48498">
    <property type="entry name" value="Tetracyclin repressor-like, C-terminal domain"/>
    <property type="match status" value="1"/>
</dbReference>
<evidence type="ECO:0000313" key="4">
    <source>
        <dbReference type="EMBL" id="AWV88757.1"/>
    </source>
</evidence>
<dbReference type="SUPFAM" id="SSF46689">
    <property type="entry name" value="Homeodomain-like"/>
    <property type="match status" value="1"/>
</dbReference>
<dbReference type="PRINTS" id="PR00455">
    <property type="entry name" value="HTHTETR"/>
</dbReference>
<proteinExistence type="predicted"/>
<dbReference type="InterPro" id="IPR050109">
    <property type="entry name" value="HTH-type_TetR-like_transc_reg"/>
</dbReference>
<reference evidence="4 5" key="1">
    <citation type="submission" date="2018-06" db="EMBL/GenBank/DDBJ databases">
        <title>Lujinxingia sediminis gen. nov. sp. nov., a new facultative anaerobic member of the class Deltaproteobacteria, and proposal of Lujinxingaceae fam. nov.</title>
        <authorList>
            <person name="Guo L.-Y."/>
            <person name="Li C.-M."/>
            <person name="Wang S."/>
            <person name="Du Z.-J."/>
        </authorList>
    </citation>
    <scope>NUCLEOTIDE SEQUENCE [LARGE SCALE GENOMIC DNA]</scope>
    <source>
        <strain evidence="4 5">FA350</strain>
    </source>
</reference>
<dbReference type="PANTHER" id="PTHR30055">
    <property type="entry name" value="HTH-TYPE TRANSCRIPTIONAL REGULATOR RUTR"/>
    <property type="match status" value="1"/>
</dbReference>
<dbReference type="Pfam" id="PF00440">
    <property type="entry name" value="TetR_N"/>
    <property type="match status" value="1"/>
</dbReference>
<accession>A0A2Z4FIB9</accession>
<evidence type="ECO:0000313" key="5">
    <source>
        <dbReference type="Proteomes" id="UP000249799"/>
    </source>
</evidence>
<keyword evidence="2" id="KW-0238">DNA-binding</keyword>
<name>A0A2Z4FIB9_9DELT</name>
<evidence type="ECO:0000256" key="1">
    <source>
        <dbReference type="ARBA" id="ARBA00023015"/>
    </source>
</evidence>
<dbReference type="KEGG" id="bsed:DN745_05155"/>
<dbReference type="OrthoDB" id="9790413at2"/>
<dbReference type="GO" id="GO:0000976">
    <property type="term" value="F:transcription cis-regulatory region binding"/>
    <property type="evidence" value="ECO:0007669"/>
    <property type="project" value="TreeGrafter"/>
</dbReference>
<dbReference type="EMBL" id="CP030032">
    <property type="protein sequence ID" value="AWV88757.1"/>
    <property type="molecule type" value="Genomic_DNA"/>
</dbReference>
<keyword evidence="1" id="KW-0805">Transcription regulation</keyword>
<sequence length="227" mass="25876">MTQPPKKKSRRNTRANGRATRTRILTEATRFFADTGYEATSVRQIAQAAEIDAATLLYHFGDKAGLFAEVYRLGHLEFLAVLNPLLMRLRRVDSRAELRDVLDDFIVEMHEFVASNLSFIRLALYRILEDSSEIIPLEDSLQSVAITTIASIFDDLSERGIIREIDTRAFVSFIIASFTTWHMTGRTKPSWLGEPGLGSRDGRARSEAFYIDLVETFLLGEFDRHER</sequence>
<dbReference type="PANTHER" id="PTHR30055:SF234">
    <property type="entry name" value="HTH-TYPE TRANSCRIPTIONAL REGULATOR BETI"/>
    <property type="match status" value="1"/>
</dbReference>
<keyword evidence="5" id="KW-1185">Reference proteome</keyword>